<dbReference type="RefSeq" id="WP_317545816.1">
    <property type="nucleotide sequence ID" value="NZ_JAWLKB010000043.1"/>
</dbReference>
<dbReference type="InterPro" id="IPR011006">
    <property type="entry name" value="CheY-like_superfamily"/>
</dbReference>
<accession>A0ABU4C4F8</accession>
<dbReference type="InterPro" id="IPR012074">
    <property type="entry name" value="GAF_ANTAR"/>
</dbReference>
<dbReference type="PIRSF" id="PIRSF036625">
    <property type="entry name" value="GAF_ANTAR"/>
    <property type="match status" value="1"/>
</dbReference>
<evidence type="ECO:0000256" key="3">
    <source>
        <dbReference type="ARBA" id="ARBA00023015"/>
    </source>
</evidence>
<dbReference type="InterPro" id="IPR029016">
    <property type="entry name" value="GAF-like_dom_sf"/>
</dbReference>
<dbReference type="SUPFAM" id="SSF52172">
    <property type="entry name" value="CheY-like"/>
    <property type="match status" value="1"/>
</dbReference>
<dbReference type="Gene3D" id="3.30.450.40">
    <property type="match status" value="1"/>
</dbReference>
<dbReference type="InterPro" id="IPR003018">
    <property type="entry name" value="GAF"/>
</dbReference>
<keyword evidence="2" id="KW-0418">Kinase</keyword>
<evidence type="ECO:0000256" key="1">
    <source>
        <dbReference type="ARBA" id="ARBA00022679"/>
    </source>
</evidence>
<evidence type="ECO:0000313" key="8">
    <source>
        <dbReference type="Proteomes" id="UP001185927"/>
    </source>
</evidence>
<protein>
    <submittedName>
        <fullName evidence="7">GAF and ANTAR domain-containing protein</fullName>
    </submittedName>
</protein>
<dbReference type="SUPFAM" id="SSF55781">
    <property type="entry name" value="GAF domain-like"/>
    <property type="match status" value="1"/>
</dbReference>
<feature type="compositionally biased region" description="Polar residues" evidence="5">
    <location>
        <begin position="1"/>
        <end position="23"/>
    </location>
</feature>
<comment type="caution">
    <text evidence="7">The sequence shown here is derived from an EMBL/GenBank/DDBJ whole genome shotgun (WGS) entry which is preliminary data.</text>
</comment>
<dbReference type="Gene3D" id="1.10.10.10">
    <property type="entry name" value="Winged helix-like DNA-binding domain superfamily/Winged helix DNA-binding domain"/>
    <property type="match status" value="1"/>
</dbReference>
<dbReference type="PROSITE" id="PS50921">
    <property type="entry name" value="ANTAR"/>
    <property type="match status" value="1"/>
</dbReference>
<sequence>MAGYNTGSSRTEPFQSHKPQTSCIRKPNPPENCDNDGELGIYLTGLCHRTVELIPGAAMVGVTLVDPQGTPVTVARTVSAVDGIDAAQYQAGRGPGLEAVAAGIVVTADRVDAARRWPMFAQVASTFGVYSFLSTPLPSLRPGMPNGAVNVYGARDSDFQDTDTAFMNSVVAAAGYAIAGAERYRDSRNLSQHLEHALHSRGVIDQAKGIIMVMRGVDADTAFRMLIDTSQRTNKKVRVVAEELLASICI</sequence>
<gene>
    <name evidence="7" type="ORF">R3Q16_32755</name>
</gene>
<name>A0ABU4C4F8_RHOGO</name>
<evidence type="ECO:0000256" key="5">
    <source>
        <dbReference type="SAM" id="MobiDB-lite"/>
    </source>
</evidence>
<keyword evidence="8" id="KW-1185">Reference proteome</keyword>
<dbReference type="Proteomes" id="UP001185927">
    <property type="component" value="Unassembled WGS sequence"/>
</dbReference>
<keyword evidence="4" id="KW-0804">Transcription</keyword>
<dbReference type="InterPro" id="IPR005561">
    <property type="entry name" value="ANTAR"/>
</dbReference>
<dbReference type="EMBL" id="JAWLKB010000043">
    <property type="protein sequence ID" value="MDV6271385.1"/>
    <property type="molecule type" value="Genomic_DNA"/>
</dbReference>
<dbReference type="InterPro" id="IPR036388">
    <property type="entry name" value="WH-like_DNA-bd_sf"/>
</dbReference>
<evidence type="ECO:0000313" key="7">
    <source>
        <dbReference type="EMBL" id="MDV6271385.1"/>
    </source>
</evidence>
<feature type="region of interest" description="Disordered" evidence="5">
    <location>
        <begin position="1"/>
        <end position="31"/>
    </location>
</feature>
<keyword evidence="3" id="KW-0805">Transcription regulation</keyword>
<evidence type="ECO:0000256" key="4">
    <source>
        <dbReference type="ARBA" id="ARBA00023163"/>
    </source>
</evidence>
<proteinExistence type="predicted"/>
<keyword evidence="1" id="KW-0808">Transferase</keyword>
<evidence type="ECO:0000259" key="6">
    <source>
        <dbReference type="PROSITE" id="PS50921"/>
    </source>
</evidence>
<dbReference type="Pfam" id="PF13185">
    <property type="entry name" value="GAF_2"/>
    <property type="match status" value="1"/>
</dbReference>
<dbReference type="Pfam" id="PF03861">
    <property type="entry name" value="ANTAR"/>
    <property type="match status" value="1"/>
</dbReference>
<dbReference type="SMART" id="SM01012">
    <property type="entry name" value="ANTAR"/>
    <property type="match status" value="1"/>
</dbReference>
<feature type="domain" description="ANTAR" evidence="6">
    <location>
        <begin position="184"/>
        <end position="245"/>
    </location>
</feature>
<evidence type="ECO:0000256" key="2">
    <source>
        <dbReference type="ARBA" id="ARBA00022777"/>
    </source>
</evidence>
<reference evidence="7 8" key="1">
    <citation type="submission" date="2023-10" db="EMBL/GenBank/DDBJ databases">
        <title>Development of a sustainable strategy for remediation of hydrocarbon-contaminated territories based on the waste exchange concept.</title>
        <authorList>
            <person name="Krivoruchko A."/>
        </authorList>
    </citation>
    <scope>NUCLEOTIDE SEQUENCE [LARGE SCALE GENOMIC DNA]</scope>
    <source>
        <strain evidence="7 8">IEGM 1203</strain>
    </source>
</reference>
<organism evidence="7 8">
    <name type="scientific">Rhodococcus globerulus</name>
    <dbReference type="NCBI Taxonomy" id="33008"/>
    <lineage>
        <taxon>Bacteria</taxon>
        <taxon>Bacillati</taxon>
        <taxon>Actinomycetota</taxon>
        <taxon>Actinomycetes</taxon>
        <taxon>Mycobacteriales</taxon>
        <taxon>Nocardiaceae</taxon>
        <taxon>Rhodococcus</taxon>
    </lineage>
</organism>